<reference evidence="11 12" key="1">
    <citation type="journal article" date="2021" name="J. Hered.">
        <title>A chromosome-level genome assembly of the parasitoid wasp, Cotesia glomerata (Hymenoptera: Braconidae).</title>
        <authorList>
            <person name="Pinto B.J."/>
            <person name="Weis J.J."/>
            <person name="Gamble T."/>
            <person name="Ode P.J."/>
            <person name="Paul R."/>
            <person name="Zaspel J.M."/>
        </authorList>
    </citation>
    <scope>NUCLEOTIDE SEQUENCE [LARGE SCALE GENOMIC DNA]</scope>
    <source>
        <strain evidence="11">CgM1</strain>
    </source>
</reference>
<dbReference type="GO" id="GO:0004222">
    <property type="term" value="F:metalloendopeptidase activity"/>
    <property type="evidence" value="ECO:0007669"/>
    <property type="project" value="InterPro"/>
</dbReference>
<evidence type="ECO:0000256" key="7">
    <source>
        <dbReference type="ARBA" id="ARBA00022833"/>
    </source>
</evidence>
<dbReference type="AlphaFoldDB" id="A0AAV7I430"/>
<feature type="domain" description="Peptidase M13 N-terminal" evidence="10">
    <location>
        <begin position="15"/>
        <end position="253"/>
    </location>
</feature>
<dbReference type="InterPro" id="IPR008753">
    <property type="entry name" value="Peptidase_M13_N"/>
</dbReference>
<dbReference type="PROSITE" id="PS51885">
    <property type="entry name" value="NEPRILYSIN"/>
    <property type="match status" value="1"/>
</dbReference>
<sequence length="405" mass="46864">MKLLIKPPFFEFSNHESINQSDPQIKAYYDYMVNISVLLGADKPIAENELSDSLEFELELTNISNNLSIDSLLNNTALIEEMSVADMIERWHSVNWIKFFNIAMQPFYEINNATIIRTAGSFIYLDNLIQILNYTPKRIQANFGLWKIIESLVPFVKNSTFLQVYQFYKQDEDEYDNEINCIELVKELLPVSVHALYVKKLKDTRIKEAVTDIFIEIKQKLIETLSSVDWTDGETKKNAIAKAEAIKGLIAYPDELLDDEMLEEYFADLDLDDDCFLENVVQLERFNWIKEMDNISRPFNIYYRANWNVTSFDLIGSTGHYFPTLNLFAMSTGLLQGLIFGIHHPNYMNYGAAGTLIGHEVSHAFDPFSLQYDHIGRVNNLWTDKSYNEYQDRHVASSTNTIIIP</sequence>
<evidence type="ECO:0000313" key="12">
    <source>
        <dbReference type="Proteomes" id="UP000826195"/>
    </source>
</evidence>
<protein>
    <submittedName>
        <fullName evidence="11">Uncharacterized protein</fullName>
    </submittedName>
</protein>
<evidence type="ECO:0000256" key="4">
    <source>
        <dbReference type="ARBA" id="ARBA00022670"/>
    </source>
</evidence>
<gene>
    <name evidence="11" type="ORF">KQX54_010036</name>
</gene>
<keyword evidence="12" id="KW-1185">Reference proteome</keyword>
<evidence type="ECO:0000313" key="11">
    <source>
        <dbReference type="EMBL" id="KAH0546479.1"/>
    </source>
</evidence>
<dbReference type="Gene3D" id="1.10.1380.10">
    <property type="entry name" value="Neutral endopeptidase , domain2"/>
    <property type="match status" value="1"/>
</dbReference>
<evidence type="ECO:0000256" key="3">
    <source>
        <dbReference type="ARBA" id="ARBA00007357"/>
    </source>
</evidence>
<dbReference type="Pfam" id="PF05649">
    <property type="entry name" value="Peptidase_M13_N"/>
    <property type="match status" value="1"/>
</dbReference>
<evidence type="ECO:0000256" key="1">
    <source>
        <dbReference type="ARBA" id="ARBA00001947"/>
    </source>
</evidence>
<name>A0AAV7I430_COTGL</name>
<dbReference type="PANTHER" id="PTHR11733">
    <property type="entry name" value="ZINC METALLOPROTEASE FAMILY M13 NEPRILYSIN-RELATED"/>
    <property type="match status" value="1"/>
</dbReference>
<keyword evidence="6" id="KW-0378">Hydrolase</keyword>
<comment type="similarity">
    <text evidence="3">Belongs to the peptidase M13 family.</text>
</comment>
<dbReference type="Gene3D" id="3.40.390.10">
    <property type="entry name" value="Collagenase (Catalytic Domain)"/>
    <property type="match status" value="1"/>
</dbReference>
<evidence type="ECO:0000256" key="2">
    <source>
        <dbReference type="ARBA" id="ARBA00004401"/>
    </source>
</evidence>
<evidence type="ECO:0000256" key="8">
    <source>
        <dbReference type="ARBA" id="ARBA00023049"/>
    </source>
</evidence>
<keyword evidence="8" id="KW-0482">Metalloprotease</keyword>
<comment type="cofactor">
    <cofactor evidence="1">
        <name>Zn(2+)</name>
        <dbReference type="ChEBI" id="CHEBI:29105"/>
    </cofactor>
</comment>
<keyword evidence="5" id="KW-0479">Metal-binding</keyword>
<dbReference type="GO" id="GO:0016485">
    <property type="term" value="P:protein processing"/>
    <property type="evidence" value="ECO:0007669"/>
    <property type="project" value="TreeGrafter"/>
</dbReference>
<dbReference type="PANTHER" id="PTHR11733:SF224">
    <property type="entry name" value="NEPRILYSIN-2"/>
    <property type="match status" value="1"/>
</dbReference>
<dbReference type="Pfam" id="PF01431">
    <property type="entry name" value="Peptidase_M13"/>
    <property type="match status" value="1"/>
</dbReference>
<dbReference type="InterPro" id="IPR042089">
    <property type="entry name" value="Peptidase_M13_dom_2"/>
</dbReference>
<proteinExistence type="inferred from homology"/>
<evidence type="ECO:0000259" key="10">
    <source>
        <dbReference type="Pfam" id="PF05649"/>
    </source>
</evidence>
<dbReference type="SUPFAM" id="SSF55486">
    <property type="entry name" value="Metalloproteases ('zincins'), catalytic domain"/>
    <property type="match status" value="1"/>
</dbReference>
<comment type="caution">
    <text evidence="11">The sequence shown here is derived from an EMBL/GenBank/DDBJ whole genome shotgun (WGS) entry which is preliminary data.</text>
</comment>
<dbReference type="GO" id="GO:0005886">
    <property type="term" value="C:plasma membrane"/>
    <property type="evidence" value="ECO:0007669"/>
    <property type="project" value="UniProtKB-SubCell"/>
</dbReference>
<dbReference type="InterPro" id="IPR024079">
    <property type="entry name" value="MetalloPept_cat_dom_sf"/>
</dbReference>
<dbReference type="InterPro" id="IPR000718">
    <property type="entry name" value="Peptidase_M13"/>
</dbReference>
<evidence type="ECO:0000259" key="9">
    <source>
        <dbReference type="Pfam" id="PF01431"/>
    </source>
</evidence>
<organism evidence="11 12">
    <name type="scientific">Cotesia glomerata</name>
    <name type="common">Lepidopteran parasitic wasp</name>
    <name type="synonym">Apanteles glomeratus</name>
    <dbReference type="NCBI Taxonomy" id="32391"/>
    <lineage>
        <taxon>Eukaryota</taxon>
        <taxon>Metazoa</taxon>
        <taxon>Ecdysozoa</taxon>
        <taxon>Arthropoda</taxon>
        <taxon>Hexapoda</taxon>
        <taxon>Insecta</taxon>
        <taxon>Pterygota</taxon>
        <taxon>Neoptera</taxon>
        <taxon>Endopterygota</taxon>
        <taxon>Hymenoptera</taxon>
        <taxon>Apocrita</taxon>
        <taxon>Ichneumonoidea</taxon>
        <taxon>Braconidae</taxon>
        <taxon>Microgastrinae</taxon>
        <taxon>Cotesia</taxon>
    </lineage>
</organism>
<accession>A0AAV7I430</accession>
<dbReference type="InterPro" id="IPR018497">
    <property type="entry name" value="Peptidase_M13_C"/>
</dbReference>
<dbReference type="Proteomes" id="UP000826195">
    <property type="component" value="Unassembled WGS sequence"/>
</dbReference>
<keyword evidence="7" id="KW-0862">Zinc</keyword>
<evidence type="ECO:0000256" key="6">
    <source>
        <dbReference type="ARBA" id="ARBA00022801"/>
    </source>
</evidence>
<comment type="subcellular location">
    <subcellularLocation>
        <location evidence="2">Cell membrane</location>
        <topology evidence="2">Single-pass type II membrane protein</topology>
    </subcellularLocation>
</comment>
<keyword evidence="4" id="KW-0645">Protease</keyword>
<dbReference type="GO" id="GO:0046872">
    <property type="term" value="F:metal ion binding"/>
    <property type="evidence" value="ECO:0007669"/>
    <property type="project" value="UniProtKB-KW"/>
</dbReference>
<evidence type="ECO:0000256" key="5">
    <source>
        <dbReference type="ARBA" id="ARBA00022723"/>
    </source>
</evidence>
<feature type="domain" description="Peptidase M13 C-terminal" evidence="9">
    <location>
        <begin position="320"/>
        <end position="394"/>
    </location>
</feature>
<dbReference type="EMBL" id="JAHXZJ010002237">
    <property type="protein sequence ID" value="KAH0546479.1"/>
    <property type="molecule type" value="Genomic_DNA"/>
</dbReference>